<evidence type="ECO:0000256" key="1">
    <source>
        <dbReference type="SAM" id="MobiDB-lite"/>
    </source>
</evidence>
<protein>
    <submittedName>
        <fullName evidence="2">Uncharacterized protein</fullName>
    </submittedName>
</protein>
<dbReference type="Gene3D" id="1.20.5.170">
    <property type="match status" value="1"/>
</dbReference>
<dbReference type="AlphaFoldDB" id="Q7MNB8"/>
<accession>Q7MNB8</accession>
<evidence type="ECO:0000313" key="2">
    <source>
        <dbReference type="EMBL" id="BAC93563.1"/>
    </source>
</evidence>
<feature type="compositionally biased region" description="Polar residues" evidence="1">
    <location>
        <begin position="199"/>
        <end position="210"/>
    </location>
</feature>
<name>Q7MNB8_VIBVY</name>
<dbReference type="KEGG" id="vvy:VV0799"/>
<dbReference type="Proteomes" id="UP000002675">
    <property type="component" value="Chromosome I"/>
</dbReference>
<dbReference type="HOGENOM" id="CLU_1342786_0_0_6"/>
<evidence type="ECO:0000313" key="3">
    <source>
        <dbReference type="Proteomes" id="UP000002675"/>
    </source>
</evidence>
<gene>
    <name evidence="2" type="ordered locus">VV0799</name>
</gene>
<proteinExistence type="predicted"/>
<feature type="region of interest" description="Disordered" evidence="1">
    <location>
        <begin position="194"/>
        <end position="225"/>
    </location>
</feature>
<organism evidence="2 3">
    <name type="scientific">Vibrio vulnificus (strain YJ016)</name>
    <dbReference type="NCBI Taxonomy" id="196600"/>
    <lineage>
        <taxon>Bacteria</taxon>
        <taxon>Pseudomonadati</taxon>
        <taxon>Pseudomonadota</taxon>
        <taxon>Gammaproteobacteria</taxon>
        <taxon>Vibrionales</taxon>
        <taxon>Vibrionaceae</taxon>
        <taxon>Vibrio</taxon>
    </lineage>
</organism>
<sequence>MGYNFMTEKSLKSRMSWFNADNQEMATWLRSYAKRHAWIEDLANKGTPDRSQLDTSFAQDFINNWTNTESVSNDDKYQVNLLRSAWRSYSNRSKTSTFSLSKNAQKSLDYLSKRLNVSKTYVVNETLVAAVKLIKNNKNKKFEANLLLPKLEREVHALDSLLEDLLDIAELKKEIADLKSENATLKTEITDLKADNEASQKSLTHNQNVDAKSRGYGITNQRRRQ</sequence>
<dbReference type="EMBL" id="BA000037">
    <property type="protein sequence ID" value="BAC93563.1"/>
    <property type="molecule type" value="Genomic_DNA"/>
</dbReference>
<reference evidence="2 3" key="1">
    <citation type="journal article" date="2003" name="Genome Res.">
        <title>Comparative genome analysis of Vibrio vulnificus, a marine pathogen.</title>
        <authorList>
            <person name="Chen C.Y."/>
            <person name="Wu K.M."/>
            <person name="Chang Y.C."/>
            <person name="Chang C.H."/>
            <person name="Tsai H.C."/>
            <person name="Liao T.L."/>
            <person name="Liu Y.M."/>
            <person name="Chen H.J."/>
            <person name="Shen A.B."/>
            <person name="Li J.C."/>
            <person name="Su T.L."/>
            <person name="Shao C.P."/>
            <person name="Lee C.T."/>
            <person name="Hor L.I."/>
            <person name="Tsai S.F."/>
        </authorList>
    </citation>
    <scope>NUCLEOTIDE SEQUENCE [LARGE SCALE GENOMIC DNA]</scope>
    <source>
        <strain evidence="2 3">YJ016</strain>
    </source>
</reference>